<dbReference type="PANTHER" id="PTHR13174:SF3">
    <property type="entry name" value="D-GLUCURONYL C5-EPIMERASE"/>
    <property type="match status" value="1"/>
</dbReference>
<dbReference type="HOGENOM" id="CLU_686586_0_0_0"/>
<protein>
    <recommendedName>
        <fullName evidence="6">D-glucuronyl C5-epimerase C-terminal domain-containing protein</fullName>
    </recommendedName>
</protein>
<dbReference type="STRING" id="204669.Acid345_3516"/>
<dbReference type="PANTHER" id="PTHR13174">
    <property type="entry name" value="D-GLUCURONYL C5-EPIMERASE"/>
    <property type="match status" value="1"/>
</dbReference>
<evidence type="ECO:0000259" key="3">
    <source>
        <dbReference type="Pfam" id="PF16640"/>
    </source>
</evidence>
<name>Q1IKT3_KORVE</name>
<keyword evidence="1" id="KW-0732">Signal</keyword>
<keyword evidence="5" id="KW-1185">Reference proteome</keyword>
<reference evidence="4 5" key="1">
    <citation type="journal article" date="2009" name="Appl. Environ. Microbiol.">
        <title>Three genomes from the phylum Acidobacteria provide insight into the lifestyles of these microorganisms in soils.</title>
        <authorList>
            <person name="Ward N.L."/>
            <person name="Challacombe J.F."/>
            <person name="Janssen P.H."/>
            <person name="Henrissat B."/>
            <person name="Coutinho P.M."/>
            <person name="Wu M."/>
            <person name="Xie G."/>
            <person name="Haft D.H."/>
            <person name="Sait M."/>
            <person name="Badger J."/>
            <person name="Barabote R.D."/>
            <person name="Bradley B."/>
            <person name="Brettin T.S."/>
            <person name="Brinkac L.M."/>
            <person name="Bruce D."/>
            <person name="Creasy T."/>
            <person name="Daugherty S.C."/>
            <person name="Davidsen T.M."/>
            <person name="DeBoy R.T."/>
            <person name="Detter J.C."/>
            <person name="Dodson R.J."/>
            <person name="Durkin A.S."/>
            <person name="Ganapathy A."/>
            <person name="Gwinn-Giglio M."/>
            <person name="Han C.S."/>
            <person name="Khouri H."/>
            <person name="Kiss H."/>
            <person name="Kothari S.P."/>
            <person name="Madupu R."/>
            <person name="Nelson K.E."/>
            <person name="Nelson W.C."/>
            <person name="Paulsen I."/>
            <person name="Penn K."/>
            <person name="Ren Q."/>
            <person name="Rosovitz M.J."/>
            <person name="Selengut J.D."/>
            <person name="Shrivastava S."/>
            <person name="Sullivan S.A."/>
            <person name="Tapia R."/>
            <person name="Thompson L.S."/>
            <person name="Watkins K.L."/>
            <person name="Yang Q."/>
            <person name="Yu C."/>
            <person name="Zafar N."/>
            <person name="Zhou L."/>
            <person name="Kuske C.R."/>
        </authorList>
    </citation>
    <scope>NUCLEOTIDE SEQUENCE [LARGE SCALE GENOMIC DNA]</scope>
    <source>
        <strain evidence="4 5">Ellin345</strain>
    </source>
</reference>
<evidence type="ECO:0000259" key="2">
    <source>
        <dbReference type="Pfam" id="PF06662"/>
    </source>
</evidence>
<dbReference type="GO" id="GO:0005975">
    <property type="term" value="P:carbohydrate metabolic process"/>
    <property type="evidence" value="ECO:0007669"/>
    <property type="project" value="InterPro"/>
</dbReference>
<evidence type="ECO:0000256" key="1">
    <source>
        <dbReference type="SAM" id="SignalP"/>
    </source>
</evidence>
<dbReference type="Proteomes" id="UP000002432">
    <property type="component" value="Chromosome"/>
</dbReference>
<dbReference type="Gene3D" id="2.60.40.10">
    <property type="entry name" value="Immunoglobulins"/>
    <property type="match status" value="1"/>
</dbReference>
<dbReference type="SUPFAM" id="SSF48208">
    <property type="entry name" value="Six-hairpin glycosidases"/>
    <property type="match status" value="1"/>
</dbReference>
<feature type="chain" id="PRO_5004191639" description="D-glucuronyl C5-epimerase C-terminal domain-containing protein" evidence="1">
    <location>
        <begin position="24"/>
        <end position="401"/>
    </location>
</feature>
<dbReference type="Pfam" id="PF06662">
    <property type="entry name" value="C5-epim_C"/>
    <property type="match status" value="1"/>
</dbReference>
<feature type="domain" description="D-glucuronyl C5-epimerase C-terminal" evidence="2">
    <location>
        <begin position="115"/>
        <end position="305"/>
    </location>
</feature>
<proteinExistence type="predicted"/>
<accession>Q1IKT3</accession>
<dbReference type="InterPro" id="IPR039721">
    <property type="entry name" value="C5-epimerase"/>
</dbReference>
<feature type="signal peptide" evidence="1">
    <location>
        <begin position="1"/>
        <end position="23"/>
    </location>
</feature>
<dbReference type="InterPro" id="IPR032109">
    <property type="entry name" value="Big_3_5"/>
</dbReference>
<evidence type="ECO:0000313" key="4">
    <source>
        <dbReference type="EMBL" id="ABF42517.1"/>
    </source>
</evidence>
<dbReference type="eggNOG" id="COG5017">
    <property type="taxonomic scope" value="Bacteria"/>
</dbReference>
<evidence type="ECO:0000313" key="5">
    <source>
        <dbReference type="Proteomes" id="UP000002432"/>
    </source>
</evidence>
<dbReference type="Pfam" id="PF16640">
    <property type="entry name" value="Big_3_5"/>
    <property type="match status" value="1"/>
</dbReference>
<dbReference type="KEGG" id="aba:Acid345_3516"/>
<evidence type="ECO:0008006" key="6">
    <source>
        <dbReference type="Google" id="ProtNLM"/>
    </source>
</evidence>
<dbReference type="OrthoDB" id="1495918at2"/>
<dbReference type="InterPro" id="IPR013783">
    <property type="entry name" value="Ig-like_fold"/>
</dbReference>
<dbReference type="InterPro" id="IPR010598">
    <property type="entry name" value="C5-epim_C"/>
</dbReference>
<dbReference type="EMBL" id="CP000360">
    <property type="protein sequence ID" value="ABF42517.1"/>
    <property type="molecule type" value="Genomic_DNA"/>
</dbReference>
<gene>
    <name evidence="4" type="ordered locus">Acid345_3516</name>
</gene>
<dbReference type="InterPro" id="IPR008928">
    <property type="entry name" value="6-hairpin_glycosidase_sf"/>
</dbReference>
<feature type="domain" description="Bacterial Ig-like" evidence="3">
    <location>
        <begin position="318"/>
        <end position="400"/>
    </location>
</feature>
<organism evidence="4 5">
    <name type="scientific">Koribacter versatilis (strain Ellin345)</name>
    <dbReference type="NCBI Taxonomy" id="204669"/>
    <lineage>
        <taxon>Bacteria</taxon>
        <taxon>Pseudomonadati</taxon>
        <taxon>Acidobacteriota</taxon>
        <taxon>Terriglobia</taxon>
        <taxon>Terriglobales</taxon>
        <taxon>Candidatus Korobacteraceae</taxon>
        <taxon>Candidatus Korobacter</taxon>
    </lineage>
</organism>
<dbReference type="GO" id="GO:0015012">
    <property type="term" value="P:heparan sulfate proteoglycan biosynthetic process"/>
    <property type="evidence" value="ECO:0007669"/>
    <property type="project" value="InterPro"/>
</dbReference>
<dbReference type="GO" id="GO:0047464">
    <property type="term" value="F:heparosan-N-sulfate-glucuronate 5-epimerase activity"/>
    <property type="evidence" value="ECO:0007669"/>
    <property type="project" value="InterPro"/>
</dbReference>
<dbReference type="AlphaFoldDB" id="Q1IKT3"/>
<sequence>MKRLVVFGLLVFLQVSFTRVAHGQCVALGTVAPVTTYSAAGVYLSSLTDGNIAHGSNIQFDGNGIPMVLASGVFVYNPVTVSQWALQQYSYSVAYGTAGAQANLVKGADWLMSVQDATTGIWYINYSFTVAGMGVTLSPPWGGAMAQGQAISVLSRAYQVTHDEKYLTAASKALAPLAKKVSEGGLTDDFFGDPNLPHYEEYPTVPASYTLNGFMFTLVGLYDLSAFDATALSMYNAGLKTLDAELPYHEMGGISAYHLGHITNAPRGPHVAWSYHLVHLQLLGALKYLNPTDKVVSFYYGQWCSYQRALSQIVLSPASGTTFKAGQLFYLNAQINPNYAIGFANLTDGGTPVSKATLGNGRAIFRIDNPTAGTHNYQVSYTSDGTVPSVTSNVLSITVTP</sequence>
<dbReference type="EnsemblBacteria" id="ABF42517">
    <property type="protein sequence ID" value="ABF42517"/>
    <property type="gene ID" value="Acid345_3516"/>
</dbReference>
<dbReference type="RefSeq" id="WP_011524316.1">
    <property type="nucleotide sequence ID" value="NC_008009.1"/>
</dbReference>